<evidence type="ECO:0000313" key="1">
    <source>
        <dbReference type="EMBL" id="KAK9167307.1"/>
    </source>
</evidence>
<evidence type="ECO:0000313" key="2">
    <source>
        <dbReference type="Proteomes" id="UP001419268"/>
    </source>
</evidence>
<dbReference type="EMBL" id="JBBNAG010000001">
    <property type="protein sequence ID" value="KAK9167307.1"/>
    <property type="molecule type" value="Genomic_DNA"/>
</dbReference>
<dbReference type="Gene3D" id="3.40.50.2000">
    <property type="entry name" value="Glycogen Phosphorylase B"/>
    <property type="match status" value="1"/>
</dbReference>
<reference evidence="1 2" key="1">
    <citation type="submission" date="2024-01" db="EMBL/GenBank/DDBJ databases">
        <title>Genome assemblies of Stephania.</title>
        <authorList>
            <person name="Yang L."/>
        </authorList>
    </citation>
    <scope>NUCLEOTIDE SEQUENCE [LARGE SCALE GENOMIC DNA]</scope>
    <source>
        <strain evidence="1">JXDWG</strain>
        <tissue evidence="1">Leaf</tissue>
    </source>
</reference>
<keyword evidence="2" id="KW-1185">Reference proteome</keyword>
<comment type="caution">
    <text evidence="1">The sequence shown here is derived from an EMBL/GenBank/DDBJ whole genome shotgun (WGS) entry which is preliminary data.</text>
</comment>
<dbReference type="Proteomes" id="UP001419268">
    <property type="component" value="Unassembled WGS sequence"/>
</dbReference>
<organism evidence="1 2">
    <name type="scientific">Stephania cephalantha</name>
    <dbReference type="NCBI Taxonomy" id="152367"/>
    <lineage>
        <taxon>Eukaryota</taxon>
        <taxon>Viridiplantae</taxon>
        <taxon>Streptophyta</taxon>
        <taxon>Embryophyta</taxon>
        <taxon>Tracheophyta</taxon>
        <taxon>Spermatophyta</taxon>
        <taxon>Magnoliopsida</taxon>
        <taxon>Ranunculales</taxon>
        <taxon>Menispermaceae</taxon>
        <taxon>Menispermoideae</taxon>
        <taxon>Cissampelideae</taxon>
        <taxon>Stephania</taxon>
    </lineage>
</organism>
<accession>A0AAP0LA10</accession>
<proteinExistence type="predicted"/>
<sequence>MNPGRNYLIVVLQASDNIFVIEDCPHDWLFPQCAAVEDRDVGNKKAFVPPPLGNVPYSIEVCANHGVPYSIEVCANHGVRVPGDVGTCYLTLHVLCVARHAEMVTVGFLMRCVKSIMWTQS</sequence>
<dbReference type="AlphaFoldDB" id="A0AAP0LA10"/>
<protein>
    <submittedName>
        <fullName evidence="1">Uncharacterized protein</fullName>
    </submittedName>
</protein>
<name>A0AAP0LA10_9MAGN</name>
<gene>
    <name evidence="1" type="ORF">Scep_002498</name>
</gene>